<dbReference type="InterPro" id="IPR050625">
    <property type="entry name" value="ParA/MinD_ATPase"/>
</dbReference>
<dbReference type="GeneID" id="68866383"/>
<dbReference type="PANTHER" id="PTHR43384:SF10">
    <property type="entry name" value="ATPASE INVOLVED IN CHROMOSOME PARTITIONING, PARA_MIND FAMILY"/>
    <property type="match status" value="1"/>
</dbReference>
<dbReference type="KEGG" id="scas:SACC_16480"/>
<protein>
    <recommendedName>
        <fullName evidence="1">CobQ/CobB/MinD/ParA nucleotide binding domain-containing protein</fullName>
    </recommendedName>
</protein>
<name>A0AAQ4CS50_9CREN</name>
<dbReference type="Proteomes" id="UP001319921">
    <property type="component" value="Chromosome"/>
</dbReference>
<evidence type="ECO:0000313" key="3">
    <source>
        <dbReference type="Proteomes" id="UP001319921"/>
    </source>
</evidence>
<dbReference type="EMBL" id="AP025226">
    <property type="protein sequence ID" value="BDB98631.1"/>
    <property type="molecule type" value="Genomic_DNA"/>
</dbReference>
<dbReference type="RefSeq" id="WP_229572472.1">
    <property type="nucleotide sequence ID" value="NZ_AP025226.1"/>
</dbReference>
<dbReference type="GO" id="GO:0016887">
    <property type="term" value="F:ATP hydrolysis activity"/>
    <property type="evidence" value="ECO:0007669"/>
    <property type="project" value="TreeGrafter"/>
</dbReference>
<sequence>MKLRIGFIGIKGGVGKTTLALSTAFYLSRKYKVLYIDKDLLSLGSLILGFNGVGFHKALADNLDKGQYEKRINDNFTLFKVFSSPVNEIKLHEVVRNDKLTKAYLDVVNRNYDVIIVDYGRIFSINDPLVYDEYELFRIHFPEYIIAGIGITDAVLDDILSSVEYFENIRKKIGFKPLAFVINMVPQIDYVQKEIAEEVERLRQVLPCEVLTIPFMEEVMQYNNLKNKEEMQIIGKIIEKYLENHS</sequence>
<evidence type="ECO:0000259" key="1">
    <source>
        <dbReference type="Pfam" id="PF01656"/>
    </source>
</evidence>
<organism evidence="2 3">
    <name type="scientific">Saccharolobus caldissimus</name>
    <dbReference type="NCBI Taxonomy" id="1702097"/>
    <lineage>
        <taxon>Archaea</taxon>
        <taxon>Thermoproteota</taxon>
        <taxon>Thermoprotei</taxon>
        <taxon>Sulfolobales</taxon>
        <taxon>Sulfolobaceae</taxon>
        <taxon>Saccharolobus</taxon>
    </lineage>
</organism>
<accession>A0AAQ4CS50</accession>
<dbReference type="InterPro" id="IPR027417">
    <property type="entry name" value="P-loop_NTPase"/>
</dbReference>
<dbReference type="SUPFAM" id="SSF52540">
    <property type="entry name" value="P-loop containing nucleoside triphosphate hydrolases"/>
    <property type="match status" value="1"/>
</dbReference>
<dbReference type="PANTHER" id="PTHR43384">
    <property type="entry name" value="SEPTUM SITE-DETERMINING PROTEIN MIND HOMOLOG, CHLOROPLASTIC-RELATED"/>
    <property type="match status" value="1"/>
</dbReference>
<dbReference type="AlphaFoldDB" id="A0AAQ4CS50"/>
<gene>
    <name evidence="2" type="ORF">SACC_16480</name>
</gene>
<feature type="domain" description="CobQ/CobB/MinD/ParA nucleotide binding" evidence="1">
    <location>
        <begin position="7"/>
        <end position="221"/>
    </location>
</feature>
<dbReference type="GO" id="GO:0005829">
    <property type="term" value="C:cytosol"/>
    <property type="evidence" value="ECO:0007669"/>
    <property type="project" value="TreeGrafter"/>
</dbReference>
<dbReference type="GO" id="GO:0005524">
    <property type="term" value="F:ATP binding"/>
    <property type="evidence" value="ECO:0007669"/>
    <property type="project" value="TreeGrafter"/>
</dbReference>
<dbReference type="InterPro" id="IPR002586">
    <property type="entry name" value="CobQ/CobB/MinD/ParA_Nub-bd_dom"/>
</dbReference>
<dbReference type="Gene3D" id="3.40.50.300">
    <property type="entry name" value="P-loop containing nucleotide triphosphate hydrolases"/>
    <property type="match status" value="1"/>
</dbReference>
<proteinExistence type="predicted"/>
<dbReference type="Pfam" id="PF01656">
    <property type="entry name" value="CbiA"/>
    <property type="match status" value="1"/>
</dbReference>
<keyword evidence="3" id="KW-1185">Reference proteome</keyword>
<dbReference type="GO" id="GO:0051782">
    <property type="term" value="P:negative regulation of cell division"/>
    <property type="evidence" value="ECO:0007669"/>
    <property type="project" value="TreeGrafter"/>
</dbReference>
<reference evidence="2 3" key="1">
    <citation type="journal article" date="2022" name="Microbiol. Resour. Announc.">
        <title>Complete Genome Sequence of the Hyperthermophilic and Acidophilic Archaeon Saccharolobus caldissimus Strain HS-3T.</title>
        <authorList>
            <person name="Sakai H.D."/>
            <person name="Kurosawa N."/>
        </authorList>
    </citation>
    <scope>NUCLEOTIDE SEQUENCE [LARGE SCALE GENOMIC DNA]</scope>
    <source>
        <strain evidence="2 3">JCM32116</strain>
    </source>
</reference>
<evidence type="ECO:0000313" key="2">
    <source>
        <dbReference type="EMBL" id="BDB98631.1"/>
    </source>
</evidence>
<dbReference type="GO" id="GO:0009898">
    <property type="term" value="C:cytoplasmic side of plasma membrane"/>
    <property type="evidence" value="ECO:0007669"/>
    <property type="project" value="TreeGrafter"/>
</dbReference>